<dbReference type="InParanoid" id="A0A482WYW8"/>
<reference evidence="1 3" key="1">
    <citation type="journal article" date="2017" name="Gigascience">
        <title>Genome sequence of the small brown planthopper, Laodelphax striatellus.</title>
        <authorList>
            <person name="Zhu J."/>
            <person name="Jiang F."/>
            <person name="Wang X."/>
            <person name="Yang P."/>
            <person name="Bao Y."/>
            <person name="Zhao W."/>
            <person name="Wang W."/>
            <person name="Lu H."/>
            <person name="Wang Q."/>
            <person name="Cui N."/>
            <person name="Li J."/>
            <person name="Chen X."/>
            <person name="Luo L."/>
            <person name="Yu J."/>
            <person name="Kang L."/>
            <person name="Cui F."/>
        </authorList>
    </citation>
    <scope>NUCLEOTIDE SEQUENCE [LARGE SCALE GENOMIC DNA]</scope>
    <source>
        <strain evidence="1">Lst14</strain>
        <tissue evidence="1">Whole body</tissue>
    </source>
</reference>
<dbReference type="AlphaFoldDB" id="A0A482WYW8"/>
<name>A0A482WYW8_LAOST</name>
<gene>
    <name evidence="2" type="ORF">LSTR_LSTR006208</name>
    <name evidence="1" type="ORF">LSTR_LSTR016924</name>
</gene>
<sequence>MKVWRAQSEEGVRWGGDFGKARVFAVQEGNGKSSKNTENTWWCRRQCGPNRKLLARQAALPPPRSHTMLLR</sequence>
<evidence type="ECO:0000313" key="2">
    <source>
        <dbReference type="EMBL" id="RZF48241.1"/>
    </source>
</evidence>
<dbReference type="EMBL" id="QKKF02002619">
    <property type="protein sequence ID" value="RZF48241.1"/>
    <property type="molecule type" value="Genomic_DNA"/>
</dbReference>
<keyword evidence="3" id="KW-1185">Reference proteome</keyword>
<comment type="caution">
    <text evidence="1">The sequence shown here is derived from an EMBL/GenBank/DDBJ whole genome shotgun (WGS) entry which is preliminary data.</text>
</comment>
<proteinExistence type="predicted"/>
<evidence type="ECO:0000313" key="1">
    <source>
        <dbReference type="EMBL" id="RZF38371.1"/>
    </source>
</evidence>
<dbReference type="EMBL" id="QKKF02022523">
    <property type="protein sequence ID" value="RZF38371.1"/>
    <property type="molecule type" value="Genomic_DNA"/>
</dbReference>
<reference evidence="1" key="2">
    <citation type="submission" date="2019-02" db="EMBL/GenBank/DDBJ databases">
        <authorList>
            <person name="Zhu J."/>
            <person name="Jiang F."/>
            <person name="Wang X."/>
            <person name="Yang P."/>
            <person name="Bao Y."/>
            <person name="Zhao W."/>
            <person name="Wang W."/>
            <person name="Lu H."/>
            <person name="Wang Q."/>
            <person name="Cui N."/>
            <person name="Li J."/>
            <person name="Chen X."/>
            <person name="Luo L."/>
            <person name="Yu J."/>
            <person name="Kang L."/>
            <person name="Cui F."/>
        </authorList>
    </citation>
    <scope>NUCLEOTIDE SEQUENCE</scope>
    <source>
        <strain evidence="1">Lst14</strain>
        <tissue evidence="1">Whole body</tissue>
    </source>
</reference>
<protein>
    <submittedName>
        <fullName evidence="1">Uncharacterized protein</fullName>
    </submittedName>
</protein>
<organism evidence="1 3">
    <name type="scientific">Laodelphax striatellus</name>
    <name type="common">Small brown planthopper</name>
    <name type="synonym">Delphax striatella</name>
    <dbReference type="NCBI Taxonomy" id="195883"/>
    <lineage>
        <taxon>Eukaryota</taxon>
        <taxon>Metazoa</taxon>
        <taxon>Ecdysozoa</taxon>
        <taxon>Arthropoda</taxon>
        <taxon>Hexapoda</taxon>
        <taxon>Insecta</taxon>
        <taxon>Pterygota</taxon>
        <taxon>Neoptera</taxon>
        <taxon>Paraneoptera</taxon>
        <taxon>Hemiptera</taxon>
        <taxon>Auchenorrhyncha</taxon>
        <taxon>Fulgoroidea</taxon>
        <taxon>Delphacidae</taxon>
        <taxon>Criomorphinae</taxon>
        <taxon>Laodelphax</taxon>
    </lineage>
</organism>
<evidence type="ECO:0000313" key="3">
    <source>
        <dbReference type="Proteomes" id="UP000291343"/>
    </source>
</evidence>
<accession>A0A482WYW8</accession>
<dbReference type="Proteomes" id="UP000291343">
    <property type="component" value="Unassembled WGS sequence"/>
</dbReference>